<name>A0ACC0CPI3_9PEZI</name>
<keyword evidence="2" id="KW-1185">Reference proteome</keyword>
<proteinExistence type="predicted"/>
<evidence type="ECO:0000313" key="1">
    <source>
        <dbReference type="EMBL" id="KAI6082270.1"/>
    </source>
</evidence>
<evidence type="ECO:0000313" key="2">
    <source>
        <dbReference type="Proteomes" id="UP001497680"/>
    </source>
</evidence>
<reference evidence="1 2" key="1">
    <citation type="journal article" date="2022" name="New Phytol.">
        <title>Ecological generalism drives hyperdiversity of secondary metabolite gene clusters in xylarialean endophytes.</title>
        <authorList>
            <person name="Franco M.E.E."/>
            <person name="Wisecaver J.H."/>
            <person name="Arnold A.E."/>
            <person name="Ju Y.M."/>
            <person name="Slot J.C."/>
            <person name="Ahrendt S."/>
            <person name="Moore L.P."/>
            <person name="Eastman K.E."/>
            <person name="Scott K."/>
            <person name="Konkel Z."/>
            <person name="Mondo S.J."/>
            <person name="Kuo A."/>
            <person name="Hayes R.D."/>
            <person name="Haridas S."/>
            <person name="Andreopoulos B."/>
            <person name="Riley R."/>
            <person name="LaButti K."/>
            <person name="Pangilinan J."/>
            <person name="Lipzen A."/>
            <person name="Amirebrahimi M."/>
            <person name="Yan J."/>
            <person name="Adam C."/>
            <person name="Keymanesh K."/>
            <person name="Ng V."/>
            <person name="Louie K."/>
            <person name="Northen T."/>
            <person name="Drula E."/>
            <person name="Henrissat B."/>
            <person name="Hsieh H.M."/>
            <person name="Youens-Clark K."/>
            <person name="Lutzoni F."/>
            <person name="Miadlikowska J."/>
            <person name="Eastwood D.C."/>
            <person name="Hamelin R.C."/>
            <person name="Grigoriev I.V."/>
            <person name="U'Ren J.M."/>
        </authorList>
    </citation>
    <scope>NUCLEOTIDE SEQUENCE [LARGE SCALE GENOMIC DNA]</scope>
    <source>
        <strain evidence="1 2">ER1909</strain>
    </source>
</reference>
<protein>
    <submittedName>
        <fullName evidence="1">Uncharacterized protein</fullName>
    </submittedName>
</protein>
<gene>
    <name evidence="1" type="ORF">F4821DRAFT_217681</name>
</gene>
<dbReference type="Proteomes" id="UP001497680">
    <property type="component" value="Unassembled WGS sequence"/>
</dbReference>
<dbReference type="EMBL" id="MU394374">
    <property type="protein sequence ID" value="KAI6082270.1"/>
    <property type="molecule type" value="Genomic_DNA"/>
</dbReference>
<sequence length="1069" mass="117990">MSGRSAYVRKKITEPRPGGKSAAGTRYYERDDVSVSDSVVPQGTGYGTTNARFLKFSEPVRDAELTSYRTELTNFSNTSSGSQSGGSESGRRDGSQRHGPMADYAYARARKPVLRTEDVSGIERSGFRSAVDKKSDEFRKGLTKAFTFGGKKKKDLDMIRPESSATVRAHAEVDSFDPRELPIMPVQSPPPGHLVWDPEYQQMISPPPSTKLPPIPPSNTPPIKRWIGAGRPVQRWNKLRKDPELWDPNGDVLVFFGRKGQSPRPNPSFRLSSHIIEATESRFLVTLLREGSTEDDYDSRMHMPPSPIGAPPMLRPHGSHAQLGYGLGRNGQPTPPVSEDTNLDADGQISYEMFFATPPNLSKLEAHRHAITTRNVFALLYHASLVGLSLYQALSDLLARLTAYMPPEADNVGTIINYLSARGIDDARNDAETAVSMLAWSETPEVRWDEGWCEAFVHCAGMFARLEMCADFKNITPITRALLERGCLETQLRVQAAEERLAEFSFEDIWPTTGPAARGVARDAAERLRQFLINHYAKTHGDWPPPDTGARTLEGEEMWLTRTMARQMQKDFGALYDYLVNRDIIWDESETRSSRKWMMVSESGNKSFDPDTPDLPLTDMLIEFDNRMRFPHIPHPYPLVPESISPTRPSTSRERSKKDNKSGSSSNFMKQGSSADDRIFERRAQLAYTEATNIYILGSDFTQSDLIESFVKFEKADQIGGVDPFVARRGRWVLVYGVLQTLASVSVDSPNVRYKDGVVYHLSPRFKGTKAPPWKGASAPAAEACHEFSHCWVVPRTWQSGSGSGGGESADSDTSVASATDPVLRMMRAQAQKFPRPPKTVTSRSTNGGGGGGGGWNTTTTTTTRSVRSGSNAGMNMGLGMGGGIAPPLTPTMWGGSSAMSVYSDDAASSIRAPSTVNFPASHGYNHGQSQSHKNYGGSRSGARSERSYTTFGPGSGRLDEPKWPGQQQQHQQQHQQHQREQYQQQREQQQQHQFGSIRRNKGPPTPLDLNTADSISNHFDRYNDGGSHSPISMDNGRGGAPILSPNSSDGLGPVIRDFDELDSVVEEN</sequence>
<organism evidence="1 2">
    <name type="scientific">Hypoxylon rubiginosum</name>
    <dbReference type="NCBI Taxonomy" id="110542"/>
    <lineage>
        <taxon>Eukaryota</taxon>
        <taxon>Fungi</taxon>
        <taxon>Dikarya</taxon>
        <taxon>Ascomycota</taxon>
        <taxon>Pezizomycotina</taxon>
        <taxon>Sordariomycetes</taxon>
        <taxon>Xylariomycetidae</taxon>
        <taxon>Xylariales</taxon>
        <taxon>Hypoxylaceae</taxon>
        <taxon>Hypoxylon</taxon>
    </lineage>
</organism>
<comment type="caution">
    <text evidence="1">The sequence shown here is derived from an EMBL/GenBank/DDBJ whole genome shotgun (WGS) entry which is preliminary data.</text>
</comment>
<accession>A0ACC0CPI3</accession>